<evidence type="ECO:0000313" key="2">
    <source>
        <dbReference type="EMBL" id="CAK7229207.1"/>
    </source>
</evidence>
<evidence type="ECO:0000313" key="3">
    <source>
        <dbReference type="Proteomes" id="UP001642405"/>
    </source>
</evidence>
<comment type="caution">
    <text evidence="2">The sequence shown here is derived from an EMBL/GenBank/DDBJ whole genome shotgun (WGS) entry which is preliminary data.</text>
</comment>
<proteinExistence type="predicted"/>
<dbReference type="Proteomes" id="UP001642405">
    <property type="component" value="Unassembled WGS sequence"/>
</dbReference>
<accession>A0ABP0CAV7</accession>
<gene>
    <name evidence="2" type="ORF">SCUCBS95973_007143</name>
</gene>
<reference evidence="2 3" key="1">
    <citation type="submission" date="2024-01" db="EMBL/GenBank/DDBJ databases">
        <authorList>
            <person name="Allen C."/>
            <person name="Tagirdzhanova G."/>
        </authorList>
    </citation>
    <scope>NUCLEOTIDE SEQUENCE [LARGE SCALE GENOMIC DNA]</scope>
</reference>
<protein>
    <submittedName>
        <fullName evidence="2">Uncharacterized protein</fullName>
    </submittedName>
</protein>
<evidence type="ECO:0000256" key="1">
    <source>
        <dbReference type="SAM" id="MobiDB-lite"/>
    </source>
</evidence>
<feature type="region of interest" description="Disordered" evidence="1">
    <location>
        <begin position="192"/>
        <end position="229"/>
    </location>
</feature>
<sequence>MASGSGLILSGLDAENLQNEGLAGPGAQPGFLRVHKRRLYRSSEEENQDMPLVSVHDASMQHAFATIPEYLISRQALTHAGLADDCANDIWSSWLNRPAAGQDDNDSTPPTVFFDFILQQIRSHDAPVADVRHDDDVWRRSLEALGASPDLVSAIMDPHFACIRDTESSVFWLEDTVSMRLAGLQAIQDASHERGIHPINTSGTLSSRAGRDHPPQRPPAVGRTPGARD</sequence>
<name>A0ABP0CAV7_9PEZI</name>
<organism evidence="2 3">
    <name type="scientific">Sporothrix curviconia</name>
    <dbReference type="NCBI Taxonomy" id="1260050"/>
    <lineage>
        <taxon>Eukaryota</taxon>
        <taxon>Fungi</taxon>
        <taxon>Dikarya</taxon>
        <taxon>Ascomycota</taxon>
        <taxon>Pezizomycotina</taxon>
        <taxon>Sordariomycetes</taxon>
        <taxon>Sordariomycetidae</taxon>
        <taxon>Ophiostomatales</taxon>
        <taxon>Ophiostomataceae</taxon>
        <taxon>Sporothrix</taxon>
    </lineage>
</organism>
<keyword evidence="3" id="KW-1185">Reference proteome</keyword>
<dbReference type="EMBL" id="CAWUHB010000047">
    <property type="protein sequence ID" value="CAK7229207.1"/>
    <property type="molecule type" value="Genomic_DNA"/>
</dbReference>